<keyword evidence="5" id="KW-0633">Potassium transport</keyword>
<gene>
    <name evidence="19" type="ORF">DSTB1V02_LOCUS3311</name>
</gene>
<evidence type="ECO:0008006" key="21">
    <source>
        <dbReference type="Google" id="ProtNLM"/>
    </source>
</evidence>
<keyword evidence="7 18" id="KW-0812">Transmembrane</keyword>
<reference evidence="19" key="1">
    <citation type="submission" date="2020-11" db="EMBL/GenBank/DDBJ databases">
        <authorList>
            <person name="Tran Van P."/>
        </authorList>
    </citation>
    <scope>NUCLEOTIDE SEQUENCE</scope>
</reference>
<name>A0A7R8X409_9CRUS</name>
<keyword evidence="8" id="KW-0630">Potassium</keyword>
<comment type="function">
    <text evidence="17">This is the non-catalytic component of the active enzyme, which catalyzes the hydrolysis of ATP coupled with the exchange of Na(+) and K(+) ions across the plasma membrane. The beta subunit regulates, through assembly of alpha/beta heterodimers, the number of sodium pumps transported to the plasma membrane.</text>
</comment>
<dbReference type="GO" id="GO:0001671">
    <property type="term" value="F:ATPase activator activity"/>
    <property type="evidence" value="ECO:0007669"/>
    <property type="project" value="UniProtKB-ARBA"/>
</dbReference>
<evidence type="ECO:0000256" key="5">
    <source>
        <dbReference type="ARBA" id="ARBA00022538"/>
    </source>
</evidence>
<evidence type="ECO:0000256" key="17">
    <source>
        <dbReference type="ARBA" id="ARBA00025540"/>
    </source>
</evidence>
<sequence length="460" mass="52623">MGKEKPKETVVARPDEFYRKPPEYGRLEGFLKFLYNPDDKSFLGRTCESWAKIFIFYVIFYACLTAFWSLMLYIVLQTLPENSPTFLTASSIIGDNPGLGFRPRPPDEQVDSTLVMFSKGREEGYTYWVSAMDEYLKAYDVGDGHDENSVNCSFNNPPKEGKVCRFPLSELGSECTKEEKYGYSIGKPCIVIKLNKIFGWKPEPYTSLDQLQSDMPEALKEVIKADAEKNNGTLTPMVWMSCHGENPADKENIGPIHYYPHQGFPAYYFPYMNQAGYHTPLVALIFQQPNSGVLINIECQAWDQKIVHARQERIGSVHFELLVDQKIFGWKPEPYTSLDQLQSDMPEALKEVIKADAEKNNGTLNPMVWMSCHGENPADKENIGPIHYYPHQGFPAYYFPYMNQAGYHTPLVALIFQQPNSGVLINIECQAWDQKIVHARQERIGSVHFELLVDQKVPKF</sequence>
<dbReference type="Gene3D" id="2.60.40.1660">
    <property type="entry name" value="Na, k-atpase alpha subunit"/>
    <property type="match status" value="2"/>
</dbReference>
<evidence type="ECO:0000256" key="10">
    <source>
        <dbReference type="ARBA" id="ARBA00022989"/>
    </source>
</evidence>
<evidence type="ECO:0000256" key="7">
    <source>
        <dbReference type="ARBA" id="ARBA00022692"/>
    </source>
</evidence>
<evidence type="ECO:0000256" key="4">
    <source>
        <dbReference type="ARBA" id="ARBA00022475"/>
    </source>
</evidence>
<keyword evidence="11" id="KW-0915">Sodium</keyword>
<evidence type="ECO:0000256" key="14">
    <source>
        <dbReference type="ARBA" id="ARBA00023157"/>
    </source>
</evidence>
<evidence type="ECO:0000256" key="9">
    <source>
        <dbReference type="ARBA" id="ARBA00022968"/>
    </source>
</evidence>
<dbReference type="EMBL" id="CAJPEV010000422">
    <property type="protein sequence ID" value="CAG0885111.1"/>
    <property type="molecule type" value="Genomic_DNA"/>
</dbReference>
<dbReference type="PROSITE" id="PS00390">
    <property type="entry name" value="ATPASE_NA_K_BETA_1"/>
    <property type="match status" value="1"/>
</dbReference>
<keyword evidence="10 18" id="KW-1133">Transmembrane helix</keyword>
<dbReference type="EMBL" id="LR899939">
    <property type="protein sequence ID" value="CAD7243387.1"/>
    <property type="molecule type" value="Genomic_DNA"/>
</dbReference>
<evidence type="ECO:0000256" key="12">
    <source>
        <dbReference type="ARBA" id="ARBA00023065"/>
    </source>
</evidence>
<keyword evidence="6" id="KW-0740">Sodium/potassium transport</keyword>
<keyword evidence="3" id="KW-0813">Transport</keyword>
<dbReference type="GO" id="GO:0006883">
    <property type="term" value="P:intracellular sodium ion homeostasis"/>
    <property type="evidence" value="ECO:0007669"/>
    <property type="project" value="TreeGrafter"/>
</dbReference>
<comment type="subcellular location">
    <subcellularLocation>
        <location evidence="1">Cell membrane</location>
        <topology evidence="1">Single-pass type II membrane protein</topology>
    </subcellularLocation>
</comment>
<dbReference type="FunFam" id="2.60.40.1660:FF:000004">
    <property type="entry name" value="sodium/potassium-transporting ATPase subunit beta-2"/>
    <property type="match status" value="1"/>
</dbReference>
<dbReference type="InterPro" id="IPR038702">
    <property type="entry name" value="Na/K_ATPase_sub_beta_sf"/>
</dbReference>
<evidence type="ECO:0000256" key="6">
    <source>
        <dbReference type="ARBA" id="ARBA00022607"/>
    </source>
</evidence>
<keyword evidence="9" id="KW-0735">Signal-anchor</keyword>
<dbReference type="OrthoDB" id="5912413at2759"/>
<protein>
    <recommendedName>
        <fullName evidence="21">Sodium/potassium-transporting ATPase subunit beta-2</fullName>
    </recommendedName>
</protein>
<evidence type="ECO:0000256" key="2">
    <source>
        <dbReference type="ARBA" id="ARBA00005876"/>
    </source>
</evidence>
<keyword evidence="20" id="KW-1185">Reference proteome</keyword>
<evidence type="ECO:0000256" key="16">
    <source>
        <dbReference type="ARBA" id="ARBA00023201"/>
    </source>
</evidence>
<accession>A0A7R8X409</accession>
<dbReference type="AlphaFoldDB" id="A0A7R8X409"/>
<proteinExistence type="inferred from homology"/>
<evidence type="ECO:0000256" key="11">
    <source>
        <dbReference type="ARBA" id="ARBA00023053"/>
    </source>
</evidence>
<evidence type="ECO:0000256" key="8">
    <source>
        <dbReference type="ARBA" id="ARBA00022958"/>
    </source>
</evidence>
<keyword evidence="4" id="KW-1003">Cell membrane</keyword>
<evidence type="ECO:0000256" key="15">
    <source>
        <dbReference type="ARBA" id="ARBA00023180"/>
    </source>
</evidence>
<keyword evidence="13 18" id="KW-0472">Membrane</keyword>
<keyword evidence="15" id="KW-0325">Glycoprotein</keyword>
<keyword evidence="14" id="KW-1015">Disulfide bond</keyword>
<dbReference type="GO" id="GO:0030007">
    <property type="term" value="P:intracellular potassium ion homeostasis"/>
    <property type="evidence" value="ECO:0007669"/>
    <property type="project" value="TreeGrafter"/>
</dbReference>
<dbReference type="Pfam" id="PF00287">
    <property type="entry name" value="Na_K-ATPase"/>
    <property type="match status" value="2"/>
</dbReference>
<dbReference type="InterPro" id="IPR000402">
    <property type="entry name" value="Na/K_ATPase_sub_beta"/>
</dbReference>
<dbReference type="Proteomes" id="UP000677054">
    <property type="component" value="Unassembled WGS sequence"/>
</dbReference>
<keyword evidence="16" id="KW-0739">Sodium transport</keyword>
<feature type="transmembrane region" description="Helical" evidence="18">
    <location>
        <begin position="54"/>
        <end position="76"/>
    </location>
</feature>
<evidence type="ECO:0000256" key="3">
    <source>
        <dbReference type="ARBA" id="ARBA00022448"/>
    </source>
</evidence>
<dbReference type="GO" id="GO:0005890">
    <property type="term" value="C:sodium:potassium-exchanging ATPase complex"/>
    <property type="evidence" value="ECO:0007669"/>
    <property type="project" value="InterPro"/>
</dbReference>
<evidence type="ECO:0000256" key="1">
    <source>
        <dbReference type="ARBA" id="ARBA00004401"/>
    </source>
</evidence>
<dbReference type="PANTHER" id="PTHR11523:SF28">
    <property type="entry name" value="NA_K-ATPASE BETA SUBUNIT ISOFORM 4-RELATED"/>
    <property type="match status" value="1"/>
</dbReference>
<dbReference type="GO" id="GO:1990573">
    <property type="term" value="P:potassium ion import across plasma membrane"/>
    <property type="evidence" value="ECO:0007669"/>
    <property type="project" value="TreeGrafter"/>
</dbReference>
<evidence type="ECO:0000256" key="13">
    <source>
        <dbReference type="ARBA" id="ARBA00023136"/>
    </source>
</evidence>
<evidence type="ECO:0000313" key="19">
    <source>
        <dbReference type="EMBL" id="CAD7243387.1"/>
    </source>
</evidence>
<evidence type="ECO:0000256" key="18">
    <source>
        <dbReference type="SAM" id="Phobius"/>
    </source>
</evidence>
<dbReference type="GO" id="GO:0036376">
    <property type="term" value="P:sodium ion export across plasma membrane"/>
    <property type="evidence" value="ECO:0007669"/>
    <property type="project" value="TreeGrafter"/>
</dbReference>
<organism evidence="19">
    <name type="scientific">Darwinula stevensoni</name>
    <dbReference type="NCBI Taxonomy" id="69355"/>
    <lineage>
        <taxon>Eukaryota</taxon>
        <taxon>Metazoa</taxon>
        <taxon>Ecdysozoa</taxon>
        <taxon>Arthropoda</taxon>
        <taxon>Crustacea</taxon>
        <taxon>Oligostraca</taxon>
        <taxon>Ostracoda</taxon>
        <taxon>Podocopa</taxon>
        <taxon>Podocopida</taxon>
        <taxon>Darwinulocopina</taxon>
        <taxon>Darwinuloidea</taxon>
        <taxon>Darwinulidae</taxon>
        <taxon>Darwinula</taxon>
    </lineage>
</organism>
<evidence type="ECO:0000313" key="20">
    <source>
        <dbReference type="Proteomes" id="UP000677054"/>
    </source>
</evidence>
<comment type="similarity">
    <text evidence="2">Belongs to the X(+)/potassium ATPases subunit beta family.</text>
</comment>
<dbReference type="PANTHER" id="PTHR11523">
    <property type="entry name" value="SODIUM/POTASSIUM-DEPENDENT ATPASE BETA SUBUNIT"/>
    <property type="match status" value="1"/>
</dbReference>
<keyword evidence="12" id="KW-0406">Ion transport</keyword>